<evidence type="ECO:0000313" key="2">
    <source>
        <dbReference type="EMBL" id="TWT87305.1"/>
    </source>
</evidence>
<keyword evidence="1" id="KW-0732">Signal</keyword>
<dbReference type="GO" id="GO:0000272">
    <property type="term" value="P:polysaccharide catabolic process"/>
    <property type="evidence" value="ECO:0007669"/>
    <property type="project" value="InterPro"/>
</dbReference>
<dbReference type="GO" id="GO:0004553">
    <property type="term" value="F:hydrolase activity, hydrolyzing O-glycosyl compounds"/>
    <property type="evidence" value="ECO:0007669"/>
    <property type="project" value="InterPro"/>
</dbReference>
<accession>A0A5C5ZJJ4</accession>
<dbReference type="AlphaFoldDB" id="A0A5C5ZJJ4"/>
<dbReference type="InterPro" id="IPR018247">
    <property type="entry name" value="EF_Hand_1_Ca_BS"/>
</dbReference>
<dbReference type="InterPro" id="IPR002105">
    <property type="entry name" value="Dockerin_1_rpt"/>
</dbReference>
<dbReference type="Proteomes" id="UP000315440">
    <property type="component" value="Unassembled WGS sequence"/>
</dbReference>
<dbReference type="Pfam" id="PF00404">
    <property type="entry name" value="Dockerin_1"/>
    <property type="match status" value="1"/>
</dbReference>
<comment type="caution">
    <text evidence="2">The sequence shown here is derived from an EMBL/GenBank/DDBJ whole genome shotgun (WGS) entry which is preliminary data.</text>
</comment>
<evidence type="ECO:0008006" key="4">
    <source>
        <dbReference type="Google" id="ProtNLM"/>
    </source>
</evidence>
<reference evidence="2 3" key="1">
    <citation type="submission" date="2019-02" db="EMBL/GenBank/DDBJ databases">
        <title>Deep-cultivation of Planctomycetes and their phenomic and genomic characterization uncovers novel biology.</title>
        <authorList>
            <person name="Wiegand S."/>
            <person name="Jogler M."/>
            <person name="Boedeker C."/>
            <person name="Pinto D."/>
            <person name="Vollmers J."/>
            <person name="Rivas-Marin E."/>
            <person name="Kohn T."/>
            <person name="Peeters S.H."/>
            <person name="Heuer A."/>
            <person name="Rast P."/>
            <person name="Oberbeckmann S."/>
            <person name="Bunk B."/>
            <person name="Jeske O."/>
            <person name="Meyerdierks A."/>
            <person name="Storesund J.E."/>
            <person name="Kallscheuer N."/>
            <person name="Luecker S."/>
            <person name="Lage O.M."/>
            <person name="Pohl T."/>
            <person name="Merkel B.J."/>
            <person name="Hornburger P."/>
            <person name="Mueller R.-W."/>
            <person name="Bruemmer F."/>
            <person name="Labrenz M."/>
            <person name="Spormann A.M."/>
            <person name="Op Den Camp H."/>
            <person name="Overmann J."/>
            <person name="Amann R."/>
            <person name="Jetten M.S.M."/>
            <person name="Mascher T."/>
            <person name="Medema M.H."/>
            <person name="Devos D.P."/>
            <person name="Kaster A.-K."/>
            <person name="Ovreas L."/>
            <person name="Rohde M."/>
            <person name="Galperin M.Y."/>
            <person name="Jogler C."/>
        </authorList>
    </citation>
    <scope>NUCLEOTIDE SEQUENCE [LARGE SCALE GENOMIC DNA]</scope>
    <source>
        <strain evidence="2 3">Mal64</strain>
    </source>
</reference>
<sequence length="1062" mass="106180" precursor="true">MARLIDVSTAMVAFVCFWLIPTATAATFNWTGGAPNNYFIDADNWSPFGGPPGSGDEASFRLAGGHTVLFQGGKQVETTELYVEKGSYSLRSDSLDPAVYNVTSGASTAAVLDAFLSVGSASTPIDMTVTDDFQVDADATVQVGGMSSLALGRLRVGTQLGGVNAVTVSGAGSSLAVGSGTQLGGSGDSSSLTFNSGATGSLNKDTVLLNFSSADGTTANLDVRNGSTLVTETLLIGLVGSSSATRSARLWVDDPGSSVTQVGTTGLLVGTANNPNLTAELWVTNGGVFHSGTGNVRFRSTGELLVGESDGPTQQGVFNANGPLSFESGALLRVGGVLNAYQGLDYSDGEINFYDGDLRVEGGAFVPALETDGSYVYRGAPDSGGFGTTPTELILGAGATFMTTGPVQIGAASRFARLRAEAGAQIATGPVVIGALTLFGDSLAELEVTGSGTQWDVDGSLRADYGGFDVTDQAQLITGFALIQGESATVVDSAGWNNSGSLSLLNGASLTIDSGGSVSTGSVSAVSSDIGVSGGAGLTVASGLTLNVGSSMTVASAGPVTIGSANITAESTVDVADGSWTVTGDVDLGNNTSPNPSVLTAGDGALITIEGELDLNPTGVVKINLGTVILNGDLVDDGGEIDFIFDGRLNLNSPDVGLLVNSTDDELFAEGVRVVGAGQLSPGQDLSAAGELLVATGGRFHAAGGDVDLGGLKVAFGGEVRYSGGSLDVAGPVVAAAGSEIHVTGGSTDATLGDASLLNGVYIAGELRTGRNTVTLLDANDAVFDSGALVVLGNGLGNDGTLVAANGLTLDFGGNITGDGVVVTPDDPTKPLTNNGNIIGSDPTDPLELTGYVKGVGTLDNVVITGTDAPGFSPATVVRGSVEYAGVLEIELAGTGEGEFDRLEYLLGAGEATLGGELVVALLSGFRPASGDVFEFLTTEGGVSGLFTTETLPALGGGIGFDVQYGPDTVSLAVVGVEGDYNGNGVVDAADFTVWRDSLNQTGEGLAADGDGDGAVDQNDYAVWVANFGQSASALAEAASVPEPAALVLLACGLAALRRVGR</sequence>
<dbReference type="InterPro" id="IPR036439">
    <property type="entry name" value="Dockerin_dom_sf"/>
</dbReference>
<dbReference type="RefSeq" id="WP_197525770.1">
    <property type="nucleotide sequence ID" value="NZ_SJPQ01000003.1"/>
</dbReference>
<proteinExistence type="predicted"/>
<protein>
    <recommendedName>
        <fullName evidence="4">Autotransporter-associated beta strand repeat protein</fullName>
    </recommendedName>
</protein>
<dbReference type="PROSITE" id="PS00018">
    <property type="entry name" value="EF_HAND_1"/>
    <property type="match status" value="2"/>
</dbReference>
<evidence type="ECO:0000256" key="1">
    <source>
        <dbReference type="SAM" id="SignalP"/>
    </source>
</evidence>
<keyword evidence="3" id="KW-1185">Reference proteome</keyword>
<gene>
    <name evidence="2" type="ORF">Mal64_28430</name>
</gene>
<feature type="chain" id="PRO_5022719570" description="Autotransporter-associated beta strand repeat protein" evidence="1">
    <location>
        <begin position="26"/>
        <end position="1062"/>
    </location>
</feature>
<evidence type="ECO:0000313" key="3">
    <source>
        <dbReference type="Proteomes" id="UP000315440"/>
    </source>
</evidence>
<organism evidence="2 3">
    <name type="scientific">Pseudobythopirellula maris</name>
    <dbReference type="NCBI Taxonomy" id="2527991"/>
    <lineage>
        <taxon>Bacteria</taxon>
        <taxon>Pseudomonadati</taxon>
        <taxon>Planctomycetota</taxon>
        <taxon>Planctomycetia</taxon>
        <taxon>Pirellulales</taxon>
        <taxon>Lacipirellulaceae</taxon>
        <taxon>Pseudobythopirellula</taxon>
    </lineage>
</organism>
<name>A0A5C5ZJJ4_9BACT</name>
<dbReference type="Gene3D" id="1.10.1330.10">
    <property type="entry name" value="Dockerin domain"/>
    <property type="match status" value="1"/>
</dbReference>
<dbReference type="EMBL" id="SJPQ01000003">
    <property type="protein sequence ID" value="TWT87305.1"/>
    <property type="molecule type" value="Genomic_DNA"/>
</dbReference>
<feature type="signal peptide" evidence="1">
    <location>
        <begin position="1"/>
        <end position="25"/>
    </location>
</feature>
<dbReference type="SUPFAM" id="SSF63446">
    <property type="entry name" value="Type I dockerin domain"/>
    <property type="match status" value="1"/>
</dbReference>